<sequence length="502" mass="57606">MRWLIKTLGMLLAPAAKRFSHALFQPQTAQQRLQKQLFKQLMQSDYGQSLKISSIDDWHRIPIVTYDDLFTWIEQKKSLTSDPVLFYEKTSGSGGPAKRIPYTHGLRKSFNTLFCIWAYDLITHGPRFKTGKLYMCISPKLLAPGESPEGLQDDADYLDRWLRWLLKPFLVSSVDAHKPQLPEVFQSNLCKALLLEENLETISIWSPSFLSVQLDYIQTHRQALCTHTQLSPARAELLKSETIDWEALWPQLKLISCWDSAIAADQASSLKARFPNTLIQGKGLLATEAPMTVPLMAANGCVPLITEVFFEFEDDRGQIYRLHELELSQTYSVIISQKGGLYRYRMCDRIQVTHYYQATPCLKFLGRSHTTSDMVGEKLTLDFVSQILEQLHLPTTAFKCLTPVLSPQPYYILLTDYSALSVNDLTHSFEQLLCQSFHYRQARLLGQLQPVQVYATPDVLQRLMQYHYQQGKRLGDVKYPCLLTQPIPPDVYEIMDLQPITQ</sequence>
<dbReference type="Proteomes" id="UP000615026">
    <property type="component" value="Unassembled WGS sequence"/>
</dbReference>
<proteinExistence type="predicted"/>
<dbReference type="InterPro" id="IPR055378">
    <property type="entry name" value="GH3_C"/>
</dbReference>
<dbReference type="InterPro" id="IPR004993">
    <property type="entry name" value="GH3"/>
</dbReference>
<dbReference type="EMBL" id="JADEXP010000195">
    <property type="protein sequence ID" value="MBE9068728.1"/>
    <property type="molecule type" value="Genomic_DNA"/>
</dbReference>
<accession>A0A928ZWG2</accession>
<dbReference type="GO" id="GO:0016881">
    <property type="term" value="F:acid-amino acid ligase activity"/>
    <property type="evidence" value="ECO:0007669"/>
    <property type="project" value="TreeGrafter"/>
</dbReference>
<reference evidence="3" key="1">
    <citation type="submission" date="2020-10" db="EMBL/GenBank/DDBJ databases">
        <authorList>
            <person name="Castelo-Branco R."/>
            <person name="Eusebio N."/>
            <person name="Adriana R."/>
            <person name="Vieira A."/>
            <person name="Brugerolle De Fraissinette N."/>
            <person name="Rezende De Castro R."/>
            <person name="Schneider M.P."/>
            <person name="Vasconcelos V."/>
            <person name="Leao P.N."/>
        </authorList>
    </citation>
    <scope>NUCLEOTIDE SEQUENCE</scope>
    <source>
        <strain evidence="3">LEGE 11479</strain>
    </source>
</reference>
<dbReference type="PANTHER" id="PTHR31901">
    <property type="entry name" value="GH3 DOMAIN-CONTAINING PROTEIN"/>
    <property type="match status" value="1"/>
</dbReference>
<organism evidence="3 4">
    <name type="scientific">Leptolyngbya cf. ectocarpi LEGE 11479</name>
    <dbReference type="NCBI Taxonomy" id="1828722"/>
    <lineage>
        <taxon>Bacteria</taxon>
        <taxon>Bacillati</taxon>
        <taxon>Cyanobacteriota</taxon>
        <taxon>Cyanophyceae</taxon>
        <taxon>Leptolyngbyales</taxon>
        <taxon>Leptolyngbyaceae</taxon>
        <taxon>Leptolyngbya group</taxon>
        <taxon>Leptolyngbya</taxon>
    </lineage>
</organism>
<keyword evidence="4" id="KW-1185">Reference proteome</keyword>
<dbReference type="Pfam" id="PF23571">
    <property type="entry name" value="GH3_M"/>
    <property type="match status" value="1"/>
</dbReference>
<feature type="domain" description="GH3 C-terminal" evidence="2">
    <location>
        <begin position="386"/>
        <end position="485"/>
    </location>
</feature>
<name>A0A928ZWG2_LEPEC</name>
<protein>
    <submittedName>
        <fullName evidence="3">GH3 auxin-responsive promoter family protein</fullName>
    </submittedName>
</protein>
<evidence type="ECO:0000313" key="3">
    <source>
        <dbReference type="EMBL" id="MBE9068728.1"/>
    </source>
</evidence>
<dbReference type="GO" id="GO:0005737">
    <property type="term" value="C:cytoplasm"/>
    <property type="evidence" value="ECO:0007669"/>
    <property type="project" value="TreeGrafter"/>
</dbReference>
<evidence type="ECO:0000259" key="1">
    <source>
        <dbReference type="Pfam" id="PF23571"/>
    </source>
</evidence>
<dbReference type="RefSeq" id="WP_193994662.1">
    <property type="nucleotide sequence ID" value="NZ_JADEXP010000195.1"/>
</dbReference>
<gene>
    <name evidence="3" type="ORF">IQ260_18945</name>
</gene>
<dbReference type="Pfam" id="PF23572">
    <property type="entry name" value="GH3_C"/>
    <property type="match status" value="1"/>
</dbReference>
<dbReference type="AlphaFoldDB" id="A0A928ZWG2"/>
<evidence type="ECO:0000313" key="4">
    <source>
        <dbReference type="Proteomes" id="UP000615026"/>
    </source>
</evidence>
<dbReference type="Pfam" id="PF03321">
    <property type="entry name" value="GH3"/>
    <property type="match status" value="1"/>
</dbReference>
<dbReference type="InterPro" id="IPR055377">
    <property type="entry name" value="GH3_M"/>
</dbReference>
<dbReference type="PANTHER" id="PTHR31901:SF9">
    <property type="entry name" value="GH3 DOMAIN-CONTAINING PROTEIN"/>
    <property type="match status" value="1"/>
</dbReference>
<evidence type="ECO:0000259" key="2">
    <source>
        <dbReference type="Pfam" id="PF23572"/>
    </source>
</evidence>
<comment type="caution">
    <text evidence="3">The sequence shown here is derived from an EMBL/GenBank/DDBJ whole genome shotgun (WGS) entry which is preliminary data.</text>
</comment>
<feature type="domain" description="GH3 middle" evidence="1">
    <location>
        <begin position="304"/>
        <end position="367"/>
    </location>
</feature>